<evidence type="ECO:0000259" key="1">
    <source>
        <dbReference type="PROSITE" id="PS50075"/>
    </source>
</evidence>
<dbReference type="Pfam" id="PF00550">
    <property type="entry name" value="PP-binding"/>
    <property type="match status" value="1"/>
</dbReference>
<dbReference type="Gene3D" id="1.10.1200.10">
    <property type="entry name" value="ACP-like"/>
    <property type="match status" value="1"/>
</dbReference>
<dbReference type="EMBL" id="CP103416">
    <property type="protein sequence ID" value="UVW36148.1"/>
    <property type="molecule type" value="Genomic_DNA"/>
</dbReference>
<organism evidence="2 3">
    <name type="scientific">SAR92 clade bacterium H455</name>
    <dbReference type="NCBI Taxonomy" id="2974818"/>
    <lineage>
        <taxon>Bacteria</taxon>
        <taxon>Pseudomonadati</taxon>
        <taxon>Pseudomonadota</taxon>
        <taxon>Gammaproteobacteria</taxon>
        <taxon>Cellvibrionales</taxon>
        <taxon>Porticoccaceae</taxon>
        <taxon>SAR92 clade</taxon>
    </lineage>
</organism>
<feature type="domain" description="Carrier" evidence="1">
    <location>
        <begin position="1"/>
        <end position="80"/>
    </location>
</feature>
<dbReference type="InterPro" id="IPR009081">
    <property type="entry name" value="PP-bd_ACP"/>
</dbReference>
<dbReference type="SUPFAM" id="SSF47336">
    <property type="entry name" value="ACP-like"/>
    <property type="match status" value="1"/>
</dbReference>
<evidence type="ECO:0000313" key="3">
    <source>
        <dbReference type="Proteomes" id="UP001059934"/>
    </source>
</evidence>
<dbReference type="PROSITE" id="PS50075">
    <property type="entry name" value="CARRIER"/>
    <property type="match status" value="1"/>
</dbReference>
<keyword evidence="3" id="KW-1185">Reference proteome</keyword>
<dbReference type="InterPro" id="IPR036736">
    <property type="entry name" value="ACP-like_sf"/>
</dbReference>
<name>A0ABY5TUZ7_9GAMM</name>
<reference evidence="2" key="1">
    <citation type="submission" date="2022-08" db="EMBL/GenBank/DDBJ databases">
        <title>Catabolic pathway analysis in culturable SAR92 clade bacteria reveals their overlooked roles in DMSP degradation in coastal seas.</title>
        <authorList>
            <person name="He X."/>
            <person name="Zhang X."/>
            <person name="Zhang Y."/>
        </authorList>
    </citation>
    <scope>NUCLEOTIDE SEQUENCE</scope>
    <source>
        <strain evidence="2">H455</strain>
    </source>
</reference>
<accession>A0ABY5TUZ7</accession>
<sequence length="107" mass="11898">MTNSIKPTVAEIVCDYILDNQTVVDTVDASMPLDKLNIDSLEKNSLIMDLGEHFDIDISDLQIESFVTIADIIDHIELMLAAQPSIEELAEIQRADLAEFESEAMDS</sequence>
<evidence type="ECO:0000313" key="2">
    <source>
        <dbReference type="EMBL" id="UVW36148.1"/>
    </source>
</evidence>
<dbReference type="Proteomes" id="UP001059934">
    <property type="component" value="Chromosome"/>
</dbReference>
<protein>
    <submittedName>
        <fullName evidence="2">Acyl carrier protein</fullName>
    </submittedName>
</protein>
<gene>
    <name evidence="2" type="ORF">NYF23_05940</name>
</gene>
<proteinExistence type="predicted"/>